<feature type="domain" description="Thg1 C-terminal" evidence="12">
    <location>
        <begin position="135"/>
        <end position="210"/>
    </location>
</feature>
<proteinExistence type="inferred from homology"/>
<keyword evidence="16" id="KW-1185">Reference proteome</keyword>
<dbReference type="HOGENOM" id="CLU_044271_3_1_4"/>
<reference evidence="13 16" key="3">
    <citation type="journal article" date="2015" name="PLoS Genet.">
        <title>Common Cell Shape Evolution of Two Nasopharyngeal Pathogens.</title>
        <authorList>
            <person name="Veyrier F.J."/>
            <person name="Biais N."/>
            <person name="Morales P."/>
            <person name="Belkacem N."/>
            <person name="Guilhen C."/>
            <person name="Ranjeva S."/>
            <person name="Sismeiro O."/>
            <person name="Pehau-Arnaudet G."/>
            <person name="Rocha E.P."/>
            <person name="Werts C."/>
            <person name="Taha M.K."/>
            <person name="Boneca I.G."/>
        </authorList>
    </citation>
    <scope>NUCLEOTIDE SEQUENCE [LARGE SCALE GENOMIC DNA]</scope>
    <source>
        <strain evidence="13 16">ATCC 29315</strain>
    </source>
</reference>
<keyword evidence="7" id="KW-0479">Metal-binding</keyword>
<evidence type="ECO:0000256" key="7">
    <source>
        <dbReference type="ARBA" id="ARBA00022723"/>
    </source>
</evidence>
<dbReference type="PATRIC" id="fig|546263.7.peg.218"/>
<dbReference type="RefSeq" id="WP_003775231.1">
    <property type="nucleotide sequence ID" value="NZ_CP007726.1"/>
</dbReference>
<evidence type="ECO:0000256" key="5">
    <source>
        <dbReference type="ARBA" id="ARBA00022694"/>
    </source>
</evidence>
<dbReference type="PANTHER" id="PTHR12729:SF6">
    <property type="entry name" value="TRNA(HIS) GUANYLYLTRANSFERASE-RELATED"/>
    <property type="match status" value="1"/>
</dbReference>
<accession>D4DUZ1</accession>
<keyword evidence="8" id="KW-0547">Nucleotide-binding</keyword>
<evidence type="ECO:0000256" key="9">
    <source>
        <dbReference type="ARBA" id="ARBA00022842"/>
    </source>
</evidence>
<evidence type="ECO:0000256" key="10">
    <source>
        <dbReference type="ARBA" id="ARBA00023134"/>
    </source>
</evidence>
<gene>
    <name evidence="14" type="ORF">NEIELOOT_02904</name>
    <name evidence="13" type="ORF">NELON_01025</name>
</gene>
<dbReference type="InterPro" id="IPR007537">
    <property type="entry name" value="tRNAHis_GuaTrfase_Thg1"/>
</dbReference>
<dbReference type="InterPro" id="IPR024956">
    <property type="entry name" value="tRNAHis_GuaTrfase_cat"/>
</dbReference>
<evidence type="ECO:0000256" key="8">
    <source>
        <dbReference type="ARBA" id="ARBA00022741"/>
    </source>
</evidence>
<dbReference type="GO" id="GO:0008193">
    <property type="term" value="F:tRNA guanylyltransferase activity"/>
    <property type="evidence" value="ECO:0007669"/>
    <property type="project" value="UniProtKB-EC"/>
</dbReference>
<sequence>MRFDDLDKRLRQYETAYDFCVPQENFIVVRLDGRGFTRLTKEIWQFEAPFDIRFRDLMAHTVRHLMQCGFNVAYGYSESDEISLLLRRDDDTFKRKTRKIISVLAGEASAAFSVAHGQPAAFDARVCVLPNEKLVVDYFRWRHEDAHRNALNAHCYWMLRKKGESVSRATDAVSGLTRAQKHDLLFENGINFNELPAWQKRGFGVYFQTTLKEGFNPQTGETVQVERPILQTDFELPLGDDYGAFVLERIGLEVV</sequence>
<evidence type="ECO:0000313" key="16">
    <source>
        <dbReference type="Proteomes" id="UP000031392"/>
    </source>
</evidence>
<comment type="similarity">
    <text evidence="2">Belongs to the tRNA(His) guanylyltransferase family.</text>
</comment>
<dbReference type="GO" id="GO:0000287">
    <property type="term" value="F:magnesium ion binding"/>
    <property type="evidence" value="ECO:0007669"/>
    <property type="project" value="InterPro"/>
</dbReference>
<dbReference type="EMBL" id="CP007726">
    <property type="protein sequence ID" value="AJE17600.1"/>
    <property type="molecule type" value="Genomic_DNA"/>
</dbReference>
<keyword evidence="6 14" id="KW-0548">Nucleotidyltransferase</keyword>
<keyword evidence="9" id="KW-0460">Magnesium</keyword>
<dbReference type="Proteomes" id="UP000005536">
    <property type="component" value="Unassembled WGS sequence"/>
</dbReference>
<organism evidence="14 15">
    <name type="scientific">Neisseria elongata subsp. glycolytica ATCC 29315</name>
    <dbReference type="NCBI Taxonomy" id="546263"/>
    <lineage>
        <taxon>Bacteria</taxon>
        <taxon>Pseudomonadati</taxon>
        <taxon>Pseudomonadota</taxon>
        <taxon>Betaproteobacteria</taxon>
        <taxon>Neisseriales</taxon>
        <taxon>Neisseriaceae</taxon>
        <taxon>Neisseria</taxon>
    </lineage>
</organism>
<dbReference type="STRING" id="546263.NELON_01025"/>
<comment type="cofactor">
    <cofactor evidence="1">
        <name>Mg(2+)</name>
        <dbReference type="ChEBI" id="CHEBI:18420"/>
    </cofactor>
</comment>
<dbReference type="InterPro" id="IPR025845">
    <property type="entry name" value="Thg1_C_dom"/>
</dbReference>
<name>D4DUZ1_NEIEG</name>
<feature type="domain" description="tRNAHis guanylyltransferase catalytic" evidence="11">
    <location>
        <begin position="8"/>
        <end position="130"/>
    </location>
</feature>
<evidence type="ECO:0000259" key="12">
    <source>
        <dbReference type="Pfam" id="PF14413"/>
    </source>
</evidence>
<evidence type="ECO:0000256" key="3">
    <source>
        <dbReference type="ARBA" id="ARBA00012511"/>
    </source>
</evidence>
<dbReference type="Proteomes" id="UP000031392">
    <property type="component" value="Chromosome"/>
</dbReference>
<dbReference type="EC" id="2.7.7.79" evidence="3"/>
<protein>
    <recommendedName>
        <fullName evidence="3">tRNA(His) guanylyltransferase</fullName>
        <ecNumber evidence="3">2.7.7.79</ecNumber>
    </recommendedName>
</protein>
<keyword evidence="4 14" id="KW-0808">Transferase</keyword>
<evidence type="ECO:0000256" key="2">
    <source>
        <dbReference type="ARBA" id="ARBA00010113"/>
    </source>
</evidence>
<dbReference type="EMBL" id="ADBF01000255">
    <property type="protein sequence ID" value="EFE48377.1"/>
    <property type="molecule type" value="Genomic_DNA"/>
</dbReference>
<dbReference type="AlphaFoldDB" id="D4DUZ1"/>
<dbReference type="Pfam" id="PF04446">
    <property type="entry name" value="Thg1"/>
    <property type="match status" value="1"/>
</dbReference>
<dbReference type="PANTHER" id="PTHR12729">
    <property type="entry name" value="TRNA(HIS) GUANYLYLTRANSFERASE-RELATED"/>
    <property type="match status" value="1"/>
</dbReference>
<dbReference type="InterPro" id="IPR038469">
    <property type="entry name" value="tRNAHis_GuaTrfase_Thg1_sf"/>
</dbReference>
<evidence type="ECO:0000259" key="11">
    <source>
        <dbReference type="Pfam" id="PF04446"/>
    </source>
</evidence>
<dbReference type="Pfam" id="PF14413">
    <property type="entry name" value="Thg1C"/>
    <property type="match status" value="1"/>
</dbReference>
<evidence type="ECO:0000256" key="1">
    <source>
        <dbReference type="ARBA" id="ARBA00001946"/>
    </source>
</evidence>
<keyword evidence="10" id="KW-0342">GTP-binding</keyword>
<dbReference type="GO" id="GO:0006400">
    <property type="term" value="P:tRNA modification"/>
    <property type="evidence" value="ECO:0007669"/>
    <property type="project" value="InterPro"/>
</dbReference>
<evidence type="ECO:0000256" key="6">
    <source>
        <dbReference type="ARBA" id="ARBA00022695"/>
    </source>
</evidence>
<evidence type="ECO:0000313" key="14">
    <source>
        <dbReference type="EMBL" id="EFE48377.1"/>
    </source>
</evidence>
<reference evidence="16" key="2">
    <citation type="submission" date="2014-05" db="EMBL/GenBank/DDBJ databases">
        <title>Complete Genome sequence of Neisseria elongata subsp. glycolytica.</title>
        <authorList>
            <person name="Veyrier F.J."/>
            <person name="Taha M.-K."/>
        </authorList>
    </citation>
    <scope>NUCLEOTIDE SEQUENCE [LARGE SCALE GENOMIC DNA]</scope>
    <source>
        <strain evidence="16">ATCC 29315</strain>
    </source>
</reference>
<evidence type="ECO:0000313" key="15">
    <source>
        <dbReference type="Proteomes" id="UP000005536"/>
    </source>
</evidence>
<reference evidence="14 15" key="1">
    <citation type="submission" date="2010-02" db="EMBL/GenBank/DDBJ databases">
        <authorList>
            <person name="Weinstock G."/>
            <person name="Sodergren E."/>
            <person name="Clifton S."/>
            <person name="Fulton L."/>
            <person name="Fulton B."/>
            <person name="Courtney L."/>
            <person name="Fronick C."/>
            <person name="Harrison M."/>
            <person name="Strong C."/>
            <person name="Farmer C."/>
            <person name="Delahaunty K."/>
            <person name="Markovic C."/>
            <person name="Hall O."/>
            <person name="Minx P."/>
            <person name="Tomlinson C."/>
            <person name="Mitreva M."/>
            <person name="Nelson J."/>
            <person name="Hou S."/>
            <person name="Wollam A."/>
            <person name="Pepin K.H."/>
            <person name="Johnson M."/>
            <person name="Bhonagiri V."/>
            <person name="Zhang X."/>
            <person name="Suruliraj S."/>
            <person name="Warren W."/>
            <person name="Chinwalla A."/>
            <person name="Mardis E.R."/>
            <person name="Wilson R.K."/>
        </authorList>
    </citation>
    <scope>NUCLEOTIDE SEQUENCE [LARGE SCALE GENOMIC DNA]</scope>
    <source>
        <strain evidence="14 15">ATCC 29315</strain>
    </source>
</reference>
<evidence type="ECO:0000256" key="4">
    <source>
        <dbReference type="ARBA" id="ARBA00022679"/>
    </source>
</evidence>
<keyword evidence="5" id="KW-0819">tRNA processing</keyword>
<dbReference type="KEGG" id="nel:NELON_01025"/>
<dbReference type="Gene3D" id="3.30.70.3000">
    <property type="match status" value="1"/>
</dbReference>
<dbReference type="GO" id="GO:0005525">
    <property type="term" value="F:GTP binding"/>
    <property type="evidence" value="ECO:0007669"/>
    <property type="project" value="UniProtKB-KW"/>
</dbReference>
<evidence type="ECO:0000313" key="13">
    <source>
        <dbReference type="EMBL" id="AJE17600.1"/>
    </source>
</evidence>